<dbReference type="SUPFAM" id="SSF51445">
    <property type="entry name" value="(Trans)glycosidases"/>
    <property type="match status" value="1"/>
</dbReference>
<keyword evidence="4" id="KW-0378">Hydrolase</keyword>
<dbReference type="InterPro" id="IPR017853">
    <property type="entry name" value="GH"/>
</dbReference>
<dbReference type="GO" id="GO:0016787">
    <property type="term" value="F:hydrolase activity"/>
    <property type="evidence" value="ECO:0007669"/>
    <property type="project" value="UniProtKB-KW"/>
</dbReference>
<feature type="compositionally biased region" description="Gly residues" evidence="1">
    <location>
        <begin position="34"/>
        <end position="59"/>
    </location>
</feature>
<feature type="compositionally biased region" description="Gly residues" evidence="1">
    <location>
        <begin position="66"/>
        <end position="84"/>
    </location>
</feature>
<evidence type="ECO:0000259" key="3">
    <source>
        <dbReference type="Pfam" id="PF12891"/>
    </source>
</evidence>
<reference evidence="4 5" key="1">
    <citation type="submission" date="2023-01" db="EMBL/GenBank/DDBJ databases">
        <title>Minimal conservation of predation-associated metabolite biosynthetic gene clusters underscores biosynthetic potential of Myxococcota including descriptions for ten novel species: Archangium lansinium sp. nov., Myxococcus landrumus sp. nov., Nannocystis bai.</title>
        <authorList>
            <person name="Ahearne A."/>
            <person name="Stevens C."/>
            <person name="Dowd S."/>
        </authorList>
    </citation>
    <scope>NUCLEOTIDE SEQUENCE [LARGE SCALE GENOMIC DNA]</scope>
    <source>
        <strain evidence="4 5">WIWO2</strain>
    </source>
</reference>
<feature type="region of interest" description="Disordered" evidence="1">
    <location>
        <begin position="30"/>
        <end position="106"/>
    </location>
</feature>
<protein>
    <submittedName>
        <fullName evidence="4">Glycoside hydrolase family 44 protein</fullName>
    </submittedName>
</protein>
<dbReference type="Gene3D" id="3.20.20.80">
    <property type="entry name" value="Glycosidases"/>
    <property type="match status" value="1"/>
</dbReference>
<evidence type="ECO:0000313" key="5">
    <source>
        <dbReference type="Proteomes" id="UP001217485"/>
    </source>
</evidence>
<gene>
    <name evidence="4" type="ORF">POL72_35235</name>
</gene>
<proteinExistence type="predicted"/>
<comment type="caution">
    <text evidence="4">The sequence shown here is derived from an EMBL/GenBank/DDBJ whole genome shotgun (WGS) entry which is preliminary data.</text>
</comment>
<dbReference type="PROSITE" id="PS51257">
    <property type="entry name" value="PROKAR_LIPOPROTEIN"/>
    <property type="match status" value="1"/>
</dbReference>
<accession>A0ABT5C9C1</accession>
<dbReference type="EMBL" id="JAQNDK010000004">
    <property type="protein sequence ID" value="MDC0683036.1"/>
    <property type="molecule type" value="Genomic_DNA"/>
</dbReference>
<evidence type="ECO:0000313" key="4">
    <source>
        <dbReference type="EMBL" id="MDC0683036.1"/>
    </source>
</evidence>
<feature type="chain" id="PRO_5046782586" evidence="2">
    <location>
        <begin position="20"/>
        <end position="602"/>
    </location>
</feature>
<dbReference type="Pfam" id="PF12891">
    <property type="entry name" value="Glyco_hydro_44"/>
    <property type="match status" value="1"/>
</dbReference>
<dbReference type="RefSeq" id="WP_272101186.1">
    <property type="nucleotide sequence ID" value="NZ_JAQNDK010000004.1"/>
</dbReference>
<dbReference type="Proteomes" id="UP001217485">
    <property type="component" value="Unassembled WGS sequence"/>
</dbReference>
<dbReference type="Gene3D" id="2.60.40.1180">
    <property type="entry name" value="Golgi alpha-mannosidase II"/>
    <property type="match status" value="1"/>
</dbReference>
<keyword evidence="2" id="KW-0732">Signal</keyword>
<name>A0ABT5C9C1_9BACT</name>
<keyword evidence="5" id="KW-1185">Reference proteome</keyword>
<evidence type="ECO:0000256" key="2">
    <source>
        <dbReference type="SAM" id="SignalP"/>
    </source>
</evidence>
<organism evidence="4 5">
    <name type="scientific">Sorangium atrum</name>
    <dbReference type="NCBI Taxonomy" id="2995308"/>
    <lineage>
        <taxon>Bacteria</taxon>
        <taxon>Pseudomonadati</taxon>
        <taxon>Myxococcota</taxon>
        <taxon>Polyangia</taxon>
        <taxon>Polyangiales</taxon>
        <taxon>Polyangiaceae</taxon>
        <taxon>Sorangium</taxon>
    </lineage>
</organism>
<dbReference type="InterPro" id="IPR013780">
    <property type="entry name" value="Glyco_hydro_b"/>
</dbReference>
<dbReference type="InterPro" id="IPR024745">
    <property type="entry name" value="GH44_cat"/>
</dbReference>
<feature type="signal peptide" evidence="2">
    <location>
        <begin position="1"/>
        <end position="19"/>
    </location>
</feature>
<feature type="domain" description="Glycoside hydrolase family 44 catalytic" evidence="3">
    <location>
        <begin position="153"/>
        <end position="375"/>
    </location>
</feature>
<evidence type="ECO:0000256" key="1">
    <source>
        <dbReference type="SAM" id="MobiDB-lite"/>
    </source>
</evidence>
<sequence>MLSRHAPFLHVTLVLLASAAFLGCGDDADTSSAGSGGAGASGGGAGASGGGAAASGGTGTASSGAGASGGGTGTASSGQGGSGGHPPADLVEPGDPGPGDVTFTVRADRDVRPISRLIYGANWAEDLDGEQRGTTVVRMGGNRMTAYNWENNASNAGSDYMHQNDAHLVDNSPKGDVPGEAVRMHAEGALTHGAAFIATIPICGYVAADKNGGGDVNQTRNYLETRFHPTIARKGAPFSSSPNLNDNAVYQDEFVAWMKQAFPGAFEGDVASVLFSLDNEPDLWNHSHERIHPEPVRYAELVDKNIEFASAIKDVAPNALVTGFVSYGYSGYVSLQDAPDADGNFIEYWLDAMKAAETSEGRRLVDVLDLHWYTEIYANGERLTGSDASPASVEARVQAPRSLWDPTFVEDSWIAKDVVRGPIKLIPWLQGLIDAHYPGTALGITEYNYGGGNHISGAIAQADALGVFGREGVFLATIWDPGEEVSMLRAGVRAFTSYDGQGARFGDTSVRAETSDVAKATVYASIDEADPSRMVLVAINKTAAPLTAAVTLAAYESYTAIDTWQLTSTKADLVRADPIAPRATNAFTYAMPAHSVSVLVPR</sequence>